<keyword evidence="2" id="KW-1133">Transmembrane helix</keyword>
<evidence type="ECO:0000313" key="5">
    <source>
        <dbReference type="Proteomes" id="UP000660680"/>
    </source>
</evidence>
<dbReference type="Proteomes" id="UP000660680">
    <property type="component" value="Unassembled WGS sequence"/>
</dbReference>
<dbReference type="AlphaFoldDB" id="A0A918L6Q0"/>
<evidence type="ECO:0000313" key="4">
    <source>
        <dbReference type="EMBL" id="GGS12710.1"/>
    </source>
</evidence>
<protein>
    <recommendedName>
        <fullName evidence="6">Gram-positive cocci surface proteins LPxTG domain-containing protein</fullName>
    </recommendedName>
</protein>
<comment type="caution">
    <text evidence="4">The sequence shown here is derived from an EMBL/GenBank/DDBJ whole genome shotgun (WGS) entry which is preliminary data.</text>
</comment>
<keyword evidence="5" id="KW-1185">Reference proteome</keyword>
<dbReference type="NCBIfam" id="TIGR01167">
    <property type="entry name" value="LPXTG_anchor"/>
    <property type="match status" value="1"/>
</dbReference>
<feature type="compositionally biased region" description="Low complexity" evidence="1">
    <location>
        <begin position="395"/>
        <end position="418"/>
    </location>
</feature>
<dbReference type="RefSeq" id="WP_189208244.1">
    <property type="nucleotide sequence ID" value="NZ_BMRB01000001.1"/>
</dbReference>
<keyword evidence="3" id="KW-0732">Signal</keyword>
<feature type="region of interest" description="Disordered" evidence="1">
    <location>
        <begin position="393"/>
        <end position="434"/>
    </location>
</feature>
<proteinExistence type="predicted"/>
<reference evidence="4" key="2">
    <citation type="submission" date="2020-09" db="EMBL/GenBank/DDBJ databases">
        <authorList>
            <person name="Sun Q."/>
            <person name="Ohkuma M."/>
        </authorList>
    </citation>
    <scope>NUCLEOTIDE SEQUENCE</scope>
    <source>
        <strain evidence="4">JCM 3276</strain>
    </source>
</reference>
<dbReference type="EMBL" id="BMRB01000001">
    <property type="protein sequence ID" value="GGS12710.1"/>
    <property type="molecule type" value="Genomic_DNA"/>
</dbReference>
<evidence type="ECO:0000256" key="1">
    <source>
        <dbReference type="SAM" id="MobiDB-lite"/>
    </source>
</evidence>
<evidence type="ECO:0000256" key="3">
    <source>
        <dbReference type="SAM" id="SignalP"/>
    </source>
</evidence>
<organism evidence="4 5">
    <name type="scientific">Actinokineospora fastidiosa</name>
    <dbReference type="NCBI Taxonomy" id="1816"/>
    <lineage>
        <taxon>Bacteria</taxon>
        <taxon>Bacillati</taxon>
        <taxon>Actinomycetota</taxon>
        <taxon>Actinomycetes</taxon>
        <taxon>Pseudonocardiales</taxon>
        <taxon>Pseudonocardiaceae</taxon>
        <taxon>Actinokineospora</taxon>
    </lineage>
</organism>
<reference evidence="4" key="1">
    <citation type="journal article" date="2014" name="Int. J. Syst. Evol. Microbiol.">
        <title>Complete genome sequence of Corynebacterium casei LMG S-19264T (=DSM 44701T), isolated from a smear-ripened cheese.</title>
        <authorList>
            <consortium name="US DOE Joint Genome Institute (JGI-PGF)"/>
            <person name="Walter F."/>
            <person name="Albersmeier A."/>
            <person name="Kalinowski J."/>
            <person name="Ruckert C."/>
        </authorList>
    </citation>
    <scope>NUCLEOTIDE SEQUENCE</scope>
    <source>
        <strain evidence="4">JCM 3276</strain>
    </source>
</reference>
<gene>
    <name evidence="4" type="ORF">GCM10010171_00460</name>
</gene>
<feature type="chain" id="PRO_5037367044" description="Gram-positive cocci surface proteins LPxTG domain-containing protein" evidence="3">
    <location>
        <begin position="29"/>
        <end position="466"/>
    </location>
</feature>
<evidence type="ECO:0000256" key="2">
    <source>
        <dbReference type="SAM" id="Phobius"/>
    </source>
</evidence>
<feature type="signal peptide" evidence="3">
    <location>
        <begin position="1"/>
        <end position="28"/>
    </location>
</feature>
<sequence>MLTTVTRAVLAAVAGLTLAAASASVASAQENPEDVPPTLVRVLADCAADGKTDVEVYLDDLGPYKVLLEGFGEEAQETALHEEHEVYWHEFTDVPVGDYVVRVEGADLPSDGVPVQVKACDDRKPSQPGLTVDVQCQGGWGVATFEVANTEGQTRSYTLEITEEAQQYEAKEILPGLFVRITENLYDDGTYTAVLSGESLDEPITEEFTVKCAPKDAPTVVADARCDDKEDVTTPAVVRVTVGNPNRHDADYTITVGDVTETVTVVGGWQETVDLGPFPGGVYPMTVIGSDGSETPTHVLVDYCEDVVVDDDGLQVSVRCVGEESVVTVRFFPSQSKRVFKVEGRPEFDAVVAPDRDGRYDWMRHEGIEDGVYTAVLRGPGGETREQFTVDCVEGGPTTTTTTTPPTSVTSGSPTTTPSGPPPQGSPGPVDDLPVTGAAVTGMVVLGLAALGMGAGLVFAARRRRV</sequence>
<keyword evidence="2" id="KW-0472">Membrane</keyword>
<accession>A0A918L6Q0</accession>
<evidence type="ECO:0008006" key="6">
    <source>
        <dbReference type="Google" id="ProtNLM"/>
    </source>
</evidence>
<name>A0A918L6Q0_9PSEU</name>
<feature type="transmembrane region" description="Helical" evidence="2">
    <location>
        <begin position="439"/>
        <end position="461"/>
    </location>
</feature>
<keyword evidence="2" id="KW-0812">Transmembrane</keyword>